<dbReference type="InterPro" id="IPR024535">
    <property type="entry name" value="RHGA/B-epi-like_pectate_lyase"/>
</dbReference>
<keyword evidence="1" id="KW-0732">Signal</keyword>
<dbReference type="InterPro" id="IPR051801">
    <property type="entry name" value="GH28_Enzymes"/>
</dbReference>
<dbReference type="Pfam" id="PF13229">
    <property type="entry name" value="Beta_helix"/>
    <property type="match status" value="1"/>
</dbReference>
<organism evidence="4 5">
    <name type="scientific">Mycolicibacterium setense</name>
    <dbReference type="NCBI Taxonomy" id="431269"/>
    <lineage>
        <taxon>Bacteria</taxon>
        <taxon>Bacillati</taxon>
        <taxon>Actinomycetota</taxon>
        <taxon>Actinomycetes</taxon>
        <taxon>Mycobacteriales</taxon>
        <taxon>Mycobacteriaceae</taxon>
        <taxon>Mycolicibacterium</taxon>
    </lineage>
</organism>
<feature type="signal peptide" evidence="1">
    <location>
        <begin position="1"/>
        <end position="24"/>
    </location>
</feature>
<dbReference type="Proteomes" id="UP000031004">
    <property type="component" value="Unassembled WGS sequence"/>
</dbReference>
<feature type="domain" description="Right handed beta helix" evidence="3">
    <location>
        <begin position="167"/>
        <end position="239"/>
    </location>
</feature>
<dbReference type="InterPro" id="IPR012334">
    <property type="entry name" value="Pectin_lyas_fold"/>
</dbReference>
<dbReference type="SUPFAM" id="SSF51126">
    <property type="entry name" value="Pectin lyase-like"/>
    <property type="match status" value="1"/>
</dbReference>
<dbReference type="SMART" id="SM00710">
    <property type="entry name" value="PbH1"/>
    <property type="match status" value="6"/>
</dbReference>
<comment type="caution">
    <text evidence="4">The sequence shown here is derived from an EMBL/GenBank/DDBJ whole genome shotgun (WGS) entry which is preliminary data.</text>
</comment>
<gene>
    <name evidence="4" type="ORF">QQ44_25220</name>
</gene>
<dbReference type="InterPro" id="IPR011050">
    <property type="entry name" value="Pectin_lyase_fold/virulence"/>
</dbReference>
<protein>
    <recommendedName>
        <fullName evidence="6">Pectate lyase superfamily protein domain-containing protein</fullName>
    </recommendedName>
</protein>
<reference evidence="4 5" key="1">
    <citation type="submission" date="2014-11" db="EMBL/GenBank/DDBJ databases">
        <title>Mycobacterium setense Manresensis Genome.</title>
        <authorList>
            <person name="Rech G."/>
            <person name="Sumoy L."/>
        </authorList>
    </citation>
    <scope>NUCLEOTIDE SEQUENCE [LARGE SCALE GENOMIC DNA]</scope>
    <source>
        <strain evidence="4 5">Manresensis</strain>
    </source>
</reference>
<dbReference type="Pfam" id="PF12708">
    <property type="entry name" value="Pect-lyase_RHGA_epim"/>
    <property type="match status" value="1"/>
</dbReference>
<evidence type="ECO:0008006" key="6">
    <source>
        <dbReference type="Google" id="ProtNLM"/>
    </source>
</evidence>
<evidence type="ECO:0000313" key="4">
    <source>
        <dbReference type="EMBL" id="KHO19935.1"/>
    </source>
</evidence>
<evidence type="ECO:0000259" key="2">
    <source>
        <dbReference type="Pfam" id="PF12708"/>
    </source>
</evidence>
<dbReference type="InterPro" id="IPR006626">
    <property type="entry name" value="PbH1"/>
</dbReference>
<feature type="chain" id="PRO_5046855866" description="Pectate lyase superfamily protein domain-containing protein" evidence="1">
    <location>
        <begin position="25"/>
        <end position="518"/>
    </location>
</feature>
<dbReference type="PROSITE" id="PS51257">
    <property type="entry name" value="PROKAR_LIPOPROTEIN"/>
    <property type="match status" value="1"/>
</dbReference>
<name>A0ABR4YMH1_9MYCO</name>
<proteinExistence type="predicted"/>
<dbReference type="PANTHER" id="PTHR31339">
    <property type="entry name" value="PECTIN LYASE-RELATED"/>
    <property type="match status" value="1"/>
</dbReference>
<sequence length="518" mass="54738">MSIPRRSVLSAAALAVLAGCAPQAKTRSVNVRDYGATGDGETDDSAGIQAAVRVLKSGDTLYFPNGKYRFAEQNPSGMAAISITGISDVAIEFDGGAELVMDNLDEDDGTGTSHGILITGPASRIALRNVKIRWSSRPPRSLGDGMRILGYPTGLGGPPRGWSGEPAPVSNVILSGCEIRSSPQAGVIVIGVSDIDVTDLQVHDTSADGLHFNACRRARIRRLTASDNGDDGLALVTEYSDPPLFKRNEQTFAFPELTDWSNADFEIADVKISGGRANGVRLSGANRVQLSTLSVREKRGGAGVMVDSTAEITAESEWQHVASRRVRLEDISVSGCEMGIQLLARPGPGVDGRFTDFDVTARNAEIRNCTNWAVRAESLTAQPITGFGLSTCTVGAISVSDGNGGVGLGNTRGLTLEKVSVTHSELAVIFLAENTHGLAVDTLKLAVTQPTQPEDLSIPCAYFDNCEGRITSMDVSWPQAPASWIPVQLTIETFKAQTLAVEELTVTPASVTDRLGVG</sequence>
<dbReference type="Gene3D" id="2.160.20.10">
    <property type="entry name" value="Single-stranded right-handed beta-helix, Pectin lyase-like"/>
    <property type="match status" value="1"/>
</dbReference>
<evidence type="ECO:0000256" key="1">
    <source>
        <dbReference type="SAM" id="SignalP"/>
    </source>
</evidence>
<evidence type="ECO:0000259" key="3">
    <source>
        <dbReference type="Pfam" id="PF13229"/>
    </source>
</evidence>
<dbReference type="RefSeq" id="WP_039325975.1">
    <property type="nucleotide sequence ID" value="NZ_JTLZ01000012.1"/>
</dbReference>
<dbReference type="EMBL" id="JTLZ01000012">
    <property type="protein sequence ID" value="KHO19935.1"/>
    <property type="molecule type" value="Genomic_DNA"/>
</dbReference>
<dbReference type="InterPro" id="IPR039448">
    <property type="entry name" value="Beta_helix"/>
</dbReference>
<evidence type="ECO:0000313" key="5">
    <source>
        <dbReference type="Proteomes" id="UP000031004"/>
    </source>
</evidence>
<feature type="domain" description="Rhamnogalacturonase A/B/Epimerase-like pectate lyase" evidence="2">
    <location>
        <begin position="29"/>
        <end position="72"/>
    </location>
</feature>
<dbReference type="PANTHER" id="PTHR31339:SF9">
    <property type="entry name" value="PLASMIN AND FIBRONECTIN-BINDING PROTEIN A"/>
    <property type="match status" value="1"/>
</dbReference>
<keyword evidence="5" id="KW-1185">Reference proteome</keyword>
<accession>A0ABR4YMH1</accession>